<dbReference type="HOGENOM" id="CLU_1018487_0_0_6"/>
<dbReference type="RefSeq" id="WP_011400225.1">
    <property type="nucleotide sequence ID" value="NC_007645.1"/>
</dbReference>
<evidence type="ECO:0000313" key="1">
    <source>
        <dbReference type="EMBL" id="ABC33173.1"/>
    </source>
</evidence>
<sequence length="273" mass="31961">MKSLKIDNSQPVFEVKKGHNVFNQLAVKVDMNGVTDEQYFEWLDFVAEDAAKHINGVRFLEKEGVRENPPLNTAVYYDTKDYKLLPTGALLRTSCNKVTHAFCAFKMPENEHGNRLDRRHVFQDEKKKQIQEAPYSPESVKIVKDLLKDKELDQPGKYLFREFNISGEELEPAVLLFGNRSTFFVRIDEYDVLRCSLDRSRVMDYRKDINGERKAFFQEVEISIYPRIKKEISEDVRIIELIDYLVDSLKQRFSTKVIYDIKYQRAAEALGIE</sequence>
<dbReference type="OrthoDB" id="6534848at2"/>
<accession>Q2S851</accession>
<name>Q2S851_HAHCH</name>
<dbReference type="STRING" id="349521.HCH_06534"/>
<dbReference type="KEGG" id="hch:HCH_06534"/>
<gene>
    <name evidence="1" type="ordered locus">HCH_06534</name>
</gene>
<organism evidence="1 2">
    <name type="scientific">Hahella chejuensis (strain KCTC 2396)</name>
    <dbReference type="NCBI Taxonomy" id="349521"/>
    <lineage>
        <taxon>Bacteria</taxon>
        <taxon>Pseudomonadati</taxon>
        <taxon>Pseudomonadota</taxon>
        <taxon>Gammaproteobacteria</taxon>
        <taxon>Oceanospirillales</taxon>
        <taxon>Hahellaceae</taxon>
        <taxon>Hahella</taxon>
    </lineage>
</organism>
<dbReference type="Proteomes" id="UP000000238">
    <property type="component" value="Chromosome"/>
</dbReference>
<evidence type="ECO:0000313" key="2">
    <source>
        <dbReference type="Proteomes" id="UP000000238"/>
    </source>
</evidence>
<dbReference type="eggNOG" id="ENOG502ZCCS">
    <property type="taxonomic scope" value="Bacteria"/>
</dbReference>
<protein>
    <submittedName>
        <fullName evidence="1">Uncharacterized protein</fullName>
    </submittedName>
</protein>
<reference evidence="1 2" key="1">
    <citation type="journal article" date="2005" name="Nucleic Acids Res.">
        <title>Genomic blueprint of Hahella chejuensis, a marine microbe producing an algicidal agent.</title>
        <authorList>
            <person name="Jeong H."/>
            <person name="Yim J.H."/>
            <person name="Lee C."/>
            <person name="Choi S.-H."/>
            <person name="Park Y.K."/>
            <person name="Yoon S.H."/>
            <person name="Hur C.-G."/>
            <person name="Kang H.-Y."/>
            <person name="Kim D."/>
            <person name="Lee H.H."/>
            <person name="Park K.H."/>
            <person name="Park S.-H."/>
            <person name="Park H.-S."/>
            <person name="Lee H.K."/>
            <person name="Oh T.K."/>
            <person name="Kim J.F."/>
        </authorList>
    </citation>
    <scope>NUCLEOTIDE SEQUENCE [LARGE SCALE GENOMIC DNA]</scope>
    <source>
        <strain evidence="1 2">KCTC 2396</strain>
    </source>
</reference>
<dbReference type="EMBL" id="CP000155">
    <property type="protein sequence ID" value="ABC33173.1"/>
    <property type="molecule type" value="Genomic_DNA"/>
</dbReference>
<dbReference type="AlphaFoldDB" id="Q2S851"/>
<proteinExistence type="predicted"/>
<keyword evidence="2" id="KW-1185">Reference proteome</keyword>